<dbReference type="RefSeq" id="WP_003012354.1">
    <property type="nucleotide sequence ID" value="NZ_GG668637.1"/>
</dbReference>
<dbReference type="EMBL" id="ACHB01000061">
    <property type="protein sequence ID" value="EEI91810.1"/>
    <property type="molecule type" value="Genomic_DNA"/>
</dbReference>
<dbReference type="GO" id="GO:0055085">
    <property type="term" value="P:transmembrane transport"/>
    <property type="evidence" value="ECO:0007669"/>
    <property type="project" value="InterPro"/>
</dbReference>
<evidence type="ECO:0000259" key="2">
    <source>
        <dbReference type="PROSITE" id="PS52015"/>
    </source>
</evidence>
<dbReference type="GO" id="GO:0098797">
    <property type="term" value="C:plasma membrane protein complex"/>
    <property type="evidence" value="ECO:0007669"/>
    <property type="project" value="TreeGrafter"/>
</dbReference>
<dbReference type="PANTHER" id="PTHR33446:SF2">
    <property type="entry name" value="PROTEIN TONB"/>
    <property type="match status" value="1"/>
</dbReference>
<dbReference type="Proteomes" id="UP000006241">
    <property type="component" value="Unassembled WGS sequence"/>
</dbReference>
<feature type="chain" id="PRO_5002914113" evidence="1">
    <location>
        <begin position="19"/>
        <end position="318"/>
    </location>
</feature>
<dbReference type="GO" id="GO:0031992">
    <property type="term" value="F:energy transducer activity"/>
    <property type="evidence" value="ECO:0007669"/>
    <property type="project" value="TreeGrafter"/>
</dbReference>
<evidence type="ECO:0000256" key="1">
    <source>
        <dbReference type="SAM" id="SignalP"/>
    </source>
</evidence>
<dbReference type="HOGENOM" id="CLU_874077_0_0_10"/>
<feature type="signal peptide" evidence="1">
    <location>
        <begin position="1"/>
        <end position="18"/>
    </location>
</feature>
<dbReference type="PROSITE" id="PS52015">
    <property type="entry name" value="TONB_CTD"/>
    <property type="match status" value="1"/>
</dbReference>
<protein>
    <submittedName>
        <fullName evidence="3">TonB family domain protein</fullName>
    </submittedName>
</protein>
<keyword evidence="1" id="KW-0732">Signal</keyword>
<dbReference type="AlphaFoldDB" id="C2FYW8"/>
<dbReference type="InterPro" id="IPR051045">
    <property type="entry name" value="TonB-dependent_transducer"/>
</dbReference>
<name>C2FYW8_SPHSI</name>
<dbReference type="SUPFAM" id="SSF74653">
    <property type="entry name" value="TolA/TonB C-terminal domain"/>
    <property type="match status" value="1"/>
</dbReference>
<dbReference type="PANTHER" id="PTHR33446">
    <property type="entry name" value="PROTEIN TONB-RELATED"/>
    <property type="match status" value="1"/>
</dbReference>
<reference evidence="3 4" key="1">
    <citation type="submission" date="2009-01" db="EMBL/GenBank/DDBJ databases">
        <authorList>
            <person name="Qin X."/>
            <person name="Bachman B."/>
            <person name="Battles P."/>
            <person name="Bell A."/>
            <person name="Bess C."/>
            <person name="Bickham C."/>
            <person name="Chaboub L."/>
            <person name="Chen D."/>
            <person name="Coyle M."/>
            <person name="Deiros D.R."/>
            <person name="Dinh H."/>
            <person name="Forbes L."/>
            <person name="Fowler G."/>
            <person name="Francisco L."/>
            <person name="Fu Q."/>
            <person name="Gubbala S."/>
            <person name="Hale W."/>
            <person name="Han Y."/>
            <person name="Hemphill L."/>
            <person name="Highlander S.K."/>
            <person name="Hirani K."/>
            <person name="Hogues M."/>
            <person name="Jackson L."/>
            <person name="Jakkamsetti A."/>
            <person name="Javaid M."/>
            <person name="Jiang H."/>
            <person name="Korchina V."/>
            <person name="Kovar C."/>
            <person name="Lara F."/>
            <person name="Lee S."/>
            <person name="Mata R."/>
            <person name="Mathew T."/>
            <person name="Moen C."/>
            <person name="Morales K."/>
            <person name="Munidasa M."/>
            <person name="Nazareth L."/>
            <person name="Ngo R."/>
            <person name="Nguyen L."/>
            <person name="Okwuonu G."/>
            <person name="Ongeri F."/>
            <person name="Patil S."/>
            <person name="Petrosino J."/>
            <person name="Pham C."/>
            <person name="Pham P."/>
            <person name="Pu L.-L."/>
            <person name="Puazo M."/>
            <person name="Raj R."/>
            <person name="Reid J."/>
            <person name="Rouhana J."/>
            <person name="Saada N."/>
            <person name="Shang Y."/>
            <person name="Simmons D."/>
            <person name="Thornton R."/>
            <person name="Warren J."/>
            <person name="Weissenberger G."/>
            <person name="Zhang J."/>
            <person name="Zhang L."/>
            <person name="Zhou C."/>
            <person name="Zhu D."/>
            <person name="Muzny D."/>
            <person name="Worley K."/>
            <person name="Gibbs R."/>
        </authorList>
    </citation>
    <scope>NUCLEOTIDE SEQUENCE [LARGE SCALE GENOMIC DNA]</scope>
    <source>
        <strain evidence="3 4">ATCC 33300</strain>
    </source>
</reference>
<sequence>MKLLLVLFFVCCYSASNAQQNLVNYFKKDNGSAKKENAYYYRVMNIPESKLDTIFIKEFYVNGNKPKLTAKTKKIQNPTTYYGNVYRYYENGNLASKEFYSTDGIAIDSAFYYYPEGQLRDVWYYKSVYENDKTKVKDSLYIKHFDTTGKLVLKDGNGTATSYWDKDTESGEYVNHKKNGLWKGTFNGKKYRFEEEYNAGKLVKGTTYDSLNNETLYTQLGIAPEYPGGIRSLMQKVANTFKYSREMMENNINGTVIISFVVKKDGKIDNIEIEKDLGYGSREAGVRVVENLRKWSPGIQRGIPVNVRYLLPIRLNLQ</sequence>
<organism evidence="3 4">
    <name type="scientific">Sphingobacterium spiritivorum ATCC 33300</name>
    <dbReference type="NCBI Taxonomy" id="525372"/>
    <lineage>
        <taxon>Bacteria</taxon>
        <taxon>Pseudomonadati</taxon>
        <taxon>Bacteroidota</taxon>
        <taxon>Sphingobacteriia</taxon>
        <taxon>Sphingobacteriales</taxon>
        <taxon>Sphingobacteriaceae</taxon>
        <taxon>Sphingobacterium</taxon>
    </lineage>
</organism>
<dbReference type="InterPro" id="IPR037682">
    <property type="entry name" value="TonB_C"/>
</dbReference>
<proteinExistence type="predicted"/>
<dbReference type="Gene3D" id="3.30.1150.10">
    <property type="match status" value="1"/>
</dbReference>
<comment type="caution">
    <text evidence="3">The sequence shown here is derived from an EMBL/GenBank/DDBJ whole genome shotgun (WGS) entry which is preliminary data.</text>
</comment>
<accession>C2FYW8</accession>
<evidence type="ECO:0000313" key="3">
    <source>
        <dbReference type="EMBL" id="EEI91810.1"/>
    </source>
</evidence>
<gene>
    <name evidence="3" type="ORF">HMPREF0765_2524</name>
</gene>
<dbReference type="Pfam" id="PF03544">
    <property type="entry name" value="TonB_C"/>
    <property type="match status" value="1"/>
</dbReference>
<evidence type="ECO:0000313" key="4">
    <source>
        <dbReference type="Proteomes" id="UP000006241"/>
    </source>
</evidence>
<feature type="domain" description="TonB C-terminal" evidence="2">
    <location>
        <begin position="228"/>
        <end position="318"/>
    </location>
</feature>